<keyword evidence="2 4" id="KW-0560">Oxidoreductase</keyword>
<reference evidence="4" key="1">
    <citation type="submission" date="2023-07" db="EMBL/GenBank/DDBJ databases">
        <title>Functional and genomic diversity of the sorghum phyllosphere microbiome.</title>
        <authorList>
            <person name="Shade A."/>
        </authorList>
    </citation>
    <scope>NUCLEOTIDE SEQUENCE</scope>
    <source>
        <strain evidence="4">SORGH_AS_0908</strain>
    </source>
</reference>
<comment type="similarity">
    <text evidence="1">Belongs to the NAD(P)H dehydrogenase (quinone) family.</text>
</comment>
<name>A0AAW8GDB9_9GAMM</name>
<dbReference type="SUPFAM" id="SSF52218">
    <property type="entry name" value="Flavoproteins"/>
    <property type="match status" value="1"/>
</dbReference>
<dbReference type="AlphaFoldDB" id="A0AAW8GDB9"/>
<comment type="caution">
    <text evidence="4">The sequence shown here is derived from an EMBL/GenBank/DDBJ whole genome shotgun (WGS) entry which is preliminary data.</text>
</comment>
<gene>
    <name evidence="4" type="ORF">QE383_002794</name>
</gene>
<dbReference type="PANTHER" id="PTHR10204:SF34">
    <property type="entry name" value="NAD(P)H DEHYDROGENASE [QUINONE] 1 ISOFORM 1"/>
    <property type="match status" value="1"/>
</dbReference>
<dbReference type="PANTHER" id="PTHR10204">
    <property type="entry name" value="NAD P H OXIDOREDUCTASE-RELATED"/>
    <property type="match status" value="1"/>
</dbReference>
<dbReference type="GO" id="GO:0005829">
    <property type="term" value="C:cytosol"/>
    <property type="evidence" value="ECO:0007669"/>
    <property type="project" value="TreeGrafter"/>
</dbReference>
<evidence type="ECO:0000256" key="1">
    <source>
        <dbReference type="ARBA" id="ARBA00006252"/>
    </source>
</evidence>
<dbReference type="EMBL" id="JAUTBB010000001">
    <property type="protein sequence ID" value="MDQ1120486.1"/>
    <property type="molecule type" value="Genomic_DNA"/>
</dbReference>
<dbReference type="Gene3D" id="3.40.50.360">
    <property type="match status" value="1"/>
</dbReference>
<evidence type="ECO:0000313" key="4">
    <source>
        <dbReference type="EMBL" id="MDQ1120486.1"/>
    </source>
</evidence>
<organism evidence="4 5">
    <name type="scientific">Pseudoxanthomonas winnipegensis</name>
    <dbReference type="NCBI Taxonomy" id="2480810"/>
    <lineage>
        <taxon>Bacteria</taxon>
        <taxon>Pseudomonadati</taxon>
        <taxon>Pseudomonadota</taxon>
        <taxon>Gammaproteobacteria</taxon>
        <taxon>Lysobacterales</taxon>
        <taxon>Lysobacteraceae</taxon>
        <taxon>Pseudoxanthomonas</taxon>
    </lineage>
</organism>
<dbReference type="EC" id="1.6.5.2" evidence="4"/>
<feature type="domain" description="Flavodoxin-like fold" evidence="3">
    <location>
        <begin position="11"/>
        <end position="222"/>
    </location>
</feature>
<dbReference type="InterPro" id="IPR029039">
    <property type="entry name" value="Flavoprotein-like_sf"/>
</dbReference>
<evidence type="ECO:0000313" key="5">
    <source>
        <dbReference type="Proteomes" id="UP001234354"/>
    </source>
</evidence>
<protein>
    <submittedName>
        <fullName evidence="4">NAD(P)H dehydrogenase (Quinone)</fullName>
        <ecNumber evidence="4">1.6.5.2</ecNumber>
    </submittedName>
</protein>
<evidence type="ECO:0000256" key="2">
    <source>
        <dbReference type="ARBA" id="ARBA00023002"/>
    </source>
</evidence>
<dbReference type="InterPro" id="IPR051545">
    <property type="entry name" value="NAD(P)H_dehydrogenase_qn"/>
</dbReference>
<proteinExistence type="inferred from homology"/>
<accession>A0AAW8GDB9</accession>
<evidence type="ECO:0000259" key="3">
    <source>
        <dbReference type="Pfam" id="PF02525"/>
    </source>
</evidence>
<dbReference type="InterPro" id="IPR003680">
    <property type="entry name" value="Flavodoxin_fold"/>
</dbReference>
<sequence length="268" mass="29037">MSFSLAVPTAMNVLIAHAHPEPTSLTRHLADTAAATLLAQGHTVQHSDLYGMGWKAVFDADDFPDRLDAARLSFVQESGHAFANGRQSPDVEAEQRKLMAADALILVFPLWWFGMPAIMKGWIERVWAFGLAYGYRGAGNAYRYGEGGLAGKRALLGVCAGGPEADYGPRGINGPLEELLFPITHGTLFFPGMQVLPSFAVYDTGRLDAIRVAEATAAWQTRVERLFDDAPLPFRPQNGGDYPDRHVLADHLAPGRSGLTVHLDADPA</sequence>
<dbReference type="GO" id="GO:0003955">
    <property type="term" value="F:NAD(P)H dehydrogenase (quinone) activity"/>
    <property type="evidence" value="ECO:0007669"/>
    <property type="project" value="UniProtKB-EC"/>
</dbReference>
<dbReference type="Pfam" id="PF02525">
    <property type="entry name" value="Flavodoxin_2"/>
    <property type="match status" value="1"/>
</dbReference>
<dbReference type="Proteomes" id="UP001234354">
    <property type="component" value="Unassembled WGS sequence"/>
</dbReference>